<evidence type="ECO:0000256" key="2">
    <source>
        <dbReference type="ARBA" id="ARBA00022801"/>
    </source>
</evidence>
<proteinExistence type="predicted"/>
<feature type="region of interest" description="Disordered" evidence="7">
    <location>
        <begin position="1"/>
        <end position="57"/>
    </location>
</feature>
<dbReference type="Gene3D" id="3.90.1140.10">
    <property type="entry name" value="Cyclic phosphodiesterase"/>
    <property type="match status" value="1"/>
</dbReference>
<evidence type="ECO:0000256" key="7">
    <source>
        <dbReference type="SAM" id="MobiDB-lite"/>
    </source>
</evidence>
<dbReference type="EMBL" id="FQ311471">
    <property type="protein sequence ID" value="CBQ72880.1"/>
    <property type="molecule type" value="Genomic_DNA"/>
</dbReference>
<dbReference type="Proteomes" id="UP000008867">
    <property type="component" value="Chromosome 6"/>
</dbReference>
<dbReference type="AlphaFoldDB" id="E7A073"/>
<gene>
    <name evidence="8" type="ORF">sr10963</name>
</gene>
<keyword evidence="2" id="KW-0378">Hydrolase</keyword>
<dbReference type="GO" id="GO:0034477">
    <property type="term" value="P:U6 snRNA 3'-end processing"/>
    <property type="evidence" value="ECO:0007669"/>
    <property type="project" value="InterPro"/>
</dbReference>
<organism evidence="8 9">
    <name type="scientific">Sporisorium reilianum (strain SRZ2)</name>
    <name type="common">Maize head smut fungus</name>
    <dbReference type="NCBI Taxonomy" id="999809"/>
    <lineage>
        <taxon>Eukaryota</taxon>
        <taxon>Fungi</taxon>
        <taxon>Dikarya</taxon>
        <taxon>Basidiomycota</taxon>
        <taxon>Ustilaginomycotina</taxon>
        <taxon>Ustilaginomycetes</taxon>
        <taxon>Ustilaginales</taxon>
        <taxon>Ustilaginaceae</taxon>
        <taxon>Sporisorium</taxon>
    </lineage>
</organism>
<protein>
    <recommendedName>
        <fullName evidence="5">U6 snRNA phosphodiesterase 1</fullName>
    </recommendedName>
    <alternativeName>
        <fullName evidence="6">3'-5' RNA exonuclease USB1</fullName>
    </alternativeName>
</protein>
<dbReference type="eggNOG" id="KOG3102">
    <property type="taxonomic scope" value="Eukaryota"/>
</dbReference>
<dbReference type="GO" id="GO:0000175">
    <property type="term" value="F:3'-5'-RNA exonuclease activity"/>
    <property type="evidence" value="ECO:0007669"/>
    <property type="project" value="TreeGrafter"/>
</dbReference>
<dbReference type="VEuPathDB" id="FungiDB:sr10963"/>
<evidence type="ECO:0000313" key="9">
    <source>
        <dbReference type="Proteomes" id="UP000008867"/>
    </source>
</evidence>
<dbReference type="GO" id="GO:0016829">
    <property type="term" value="F:lyase activity"/>
    <property type="evidence" value="ECO:0007669"/>
    <property type="project" value="UniProtKB-KW"/>
</dbReference>
<dbReference type="HOGENOM" id="CLU_906494_0_0_1"/>
<dbReference type="PANTHER" id="PTHR13522">
    <property type="entry name" value="U6 SNRNA PHOSPHODIESTERASE 1"/>
    <property type="match status" value="1"/>
</dbReference>
<accession>E7A073</accession>
<dbReference type="OrthoDB" id="49151at2759"/>
<evidence type="ECO:0000256" key="4">
    <source>
        <dbReference type="ARBA" id="ARBA00023242"/>
    </source>
</evidence>
<feature type="region of interest" description="Disordered" evidence="7">
    <location>
        <begin position="130"/>
        <end position="155"/>
    </location>
</feature>
<evidence type="ECO:0000256" key="5">
    <source>
        <dbReference type="ARBA" id="ARBA00029543"/>
    </source>
</evidence>
<name>E7A073_SPORE</name>
<evidence type="ECO:0000256" key="1">
    <source>
        <dbReference type="ARBA" id="ARBA00022722"/>
    </source>
</evidence>
<evidence type="ECO:0000256" key="6">
    <source>
        <dbReference type="ARBA" id="ARBA00030030"/>
    </source>
</evidence>
<dbReference type="InterPro" id="IPR027521">
    <property type="entry name" value="Usb1"/>
</dbReference>
<keyword evidence="3" id="KW-0456">Lyase</keyword>
<reference evidence="8 9" key="1">
    <citation type="journal article" date="2010" name="Science">
        <title>Pathogenicity determinants in smut fungi revealed by genome comparison.</title>
        <authorList>
            <person name="Schirawski J."/>
            <person name="Mannhaupt G."/>
            <person name="Muench K."/>
            <person name="Brefort T."/>
            <person name="Schipper K."/>
            <person name="Doehlemann G."/>
            <person name="Di Stasio M."/>
            <person name="Roessel N."/>
            <person name="Mendoza-Mendoza A."/>
            <person name="Pester D."/>
            <person name="Mueller O."/>
            <person name="Winterberg B."/>
            <person name="Meyer E."/>
            <person name="Ghareeb H."/>
            <person name="Wollenberg T."/>
            <person name="Muensterkoetter M."/>
            <person name="Wong P."/>
            <person name="Walter M."/>
            <person name="Stukenbrock E."/>
            <person name="Gueldener U."/>
            <person name="Kahmann R."/>
        </authorList>
    </citation>
    <scope>NUCLEOTIDE SEQUENCE [LARGE SCALE GENOMIC DNA]</scope>
    <source>
        <strain evidence="9">SRZ2</strain>
    </source>
</reference>
<dbReference type="Pfam" id="PF09749">
    <property type="entry name" value="HVSL"/>
    <property type="match status" value="1"/>
</dbReference>
<keyword evidence="9" id="KW-1185">Reference proteome</keyword>
<evidence type="ECO:0000256" key="3">
    <source>
        <dbReference type="ARBA" id="ARBA00023239"/>
    </source>
</evidence>
<keyword evidence="1" id="KW-0540">Nuclease</keyword>
<dbReference type="GO" id="GO:0005634">
    <property type="term" value="C:nucleus"/>
    <property type="evidence" value="ECO:0007669"/>
    <property type="project" value="TreeGrafter"/>
</dbReference>
<evidence type="ECO:0000313" key="8">
    <source>
        <dbReference type="EMBL" id="CBQ72880.1"/>
    </source>
</evidence>
<feature type="compositionally biased region" description="Polar residues" evidence="7">
    <location>
        <begin position="144"/>
        <end position="155"/>
    </location>
</feature>
<keyword evidence="4" id="KW-0539">Nucleus</keyword>
<sequence length="312" mass="34225">MSAALASLSQYADSDSDDETVAKTQPLATDRAEQPPHGTEVEAAAAPKRPKRKLPPLDLEADALSNERLSRSSSPARAIGNSTGKVVKGDWLCYCFVEVLVDPSLGRCIQDSHAHLQEQLGTKHTLLDLRHSDHPTTDEGASAANPSPSSQGQLHISLTRPFTVRSYERDEYVKVAAAEVQRLKATVGSFPFTFSRIAYLANDDASRHFMVLEVGAGRDKFHRLSTALSTELRRAFRAKAYYDEARFHASTACVLDSTPDQSDHATQALASRFSTIVADIEAEHGPRLRQCRPVWATRIGIQVANRVSYVDL</sequence>
<dbReference type="PANTHER" id="PTHR13522:SF3">
    <property type="entry name" value="U6 SNRNA PHOSPHODIESTERASE 1"/>
    <property type="match status" value="1"/>
</dbReference>